<keyword evidence="5" id="KW-0560">Oxidoreductase</keyword>
<evidence type="ECO:0000256" key="5">
    <source>
        <dbReference type="ARBA" id="ARBA00023002"/>
    </source>
</evidence>
<dbReference type="InterPro" id="IPR006620">
    <property type="entry name" value="Pro_4_hyd_alph"/>
</dbReference>
<evidence type="ECO:0000256" key="2">
    <source>
        <dbReference type="ARBA" id="ARBA00022723"/>
    </source>
</evidence>
<accession>A0A432XNP8</accession>
<gene>
    <name evidence="8" type="ORF">CWE21_04325</name>
</gene>
<protein>
    <submittedName>
        <fullName evidence="8">Proline hydroxylase</fullName>
    </submittedName>
</protein>
<dbReference type="InterPro" id="IPR051559">
    <property type="entry name" value="HIF_prolyl_hydroxylases"/>
</dbReference>
<dbReference type="GO" id="GO:0008198">
    <property type="term" value="F:ferrous iron binding"/>
    <property type="evidence" value="ECO:0007669"/>
    <property type="project" value="TreeGrafter"/>
</dbReference>
<evidence type="ECO:0000256" key="1">
    <source>
        <dbReference type="ARBA" id="ARBA00001961"/>
    </source>
</evidence>
<evidence type="ECO:0000256" key="6">
    <source>
        <dbReference type="ARBA" id="ARBA00023004"/>
    </source>
</evidence>
<name>A0A432XNP8_9GAMM</name>
<evidence type="ECO:0000256" key="4">
    <source>
        <dbReference type="ARBA" id="ARBA00022964"/>
    </source>
</evidence>
<dbReference type="SUPFAM" id="SSF51197">
    <property type="entry name" value="Clavaminate synthase-like"/>
    <property type="match status" value="1"/>
</dbReference>
<dbReference type="RefSeq" id="WP_126833228.1">
    <property type="nucleotide sequence ID" value="NZ_PIPT01000002.1"/>
</dbReference>
<dbReference type="PANTHER" id="PTHR12907:SF26">
    <property type="entry name" value="HIF PROLYL HYDROXYLASE, ISOFORM C"/>
    <property type="match status" value="1"/>
</dbReference>
<comment type="cofactor">
    <cofactor evidence="1">
        <name>L-ascorbate</name>
        <dbReference type="ChEBI" id="CHEBI:38290"/>
    </cofactor>
</comment>
<dbReference type="AlphaFoldDB" id="A0A432XNP8"/>
<dbReference type="InterPro" id="IPR044862">
    <property type="entry name" value="Pro_4_hyd_alph_FE2OG_OXY"/>
</dbReference>
<dbReference type="PROSITE" id="PS51471">
    <property type="entry name" value="FE2OG_OXY"/>
    <property type="match status" value="1"/>
</dbReference>
<keyword evidence="4" id="KW-0223">Dioxygenase</keyword>
<evidence type="ECO:0000313" key="8">
    <source>
        <dbReference type="EMBL" id="RUO50345.1"/>
    </source>
</evidence>
<dbReference type="OrthoDB" id="9783171at2"/>
<dbReference type="EMBL" id="PIPT01000002">
    <property type="protein sequence ID" value="RUO50345.1"/>
    <property type="molecule type" value="Genomic_DNA"/>
</dbReference>
<dbReference type="Gene3D" id="2.60.120.620">
    <property type="entry name" value="q2cbj1_9rhob like domain"/>
    <property type="match status" value="1"/>
</dbReference>
<feature type="domain" description="Fe2OG dioxygenase" evidence="7">
    <location>
        <begin position="105"/>
        <end position="206"/>
    </location>
</feature>
<dbReference type="Proteomes" id="UP000286678">
    <property type="component" value="Unassembled WGS sequence"/>
</dbReference>
<keyword evidence="2" id="KW-0479">Metal-binding</keyword>
<evidence type="ECO:0000259" key="7">
    <source>
        <dbReference type="PROSITE" id="PS51471"/>
    </source>
</evidence>
<dbReference type="SMART" id="SM00702">
    <property type="entry name" value="P4Hc"/>
    <property type="match status" value="1"/>
</dbReference>
<dbReference type="Pfam" id="PF13640">
    <property type="entry name" value="2OG-FeII_Oxy_3"/>
    <property type="match status" value="1"/>
</dbReference>
<dbReference type="GO" id="GO:0031543">
    <property type="term" value="F:peptidyl-proline dioxygenase activity"/>
    <property type="evidence" value="ECO:0007669"/>
    <property type="project" value="TreeGrafter"/>
</dbReference>
<proteinExistence type="predicted"/>
<keyword evidence="6" id="KW-0408">Iron</keyword>
<keyword evidence="3" id="KW-0847">Vitamin C</keyword>
<organism evidence="8 9">
    <name type="scientific">Pseudidiomarina aquimaris</name>
    <dbReference type="NCBI Taxonomy" id="641841"/>
    <lineage>
        <taxon>Bacteria</taxon>
        <taxon>Pseudomonadati</taxon>
        <taxon>Pseudomonadota</taxon>
        <taxon>Gammaproteobacteria</taxon>
        <taxon>Alteromonadales</taxon>
        <taxon>Idiomarinaceae</taxon>
        <taxon>Pseudidiomarina</taxon>
    </lineage>
</organism>
<dbReference type="GO" id="GO:0031418">
    <property type="term" value="F:L-ascorbic acid binding"/>
    <property type="evidence" value="ECO:0007669"/>
    <property type="project" value="UniProtKB-KW"/>
</dbReference>
<dbReference type="PANTHER" id="PTHR12907">
    <property type="entry name" value="EGL NINE HOMOLOG-RELATED"/>
    <property type="match status" value="1"/>
</dbReference>
<reference evidence="9" key="1">
    <citation type="journal article" date="2018" name="Front. Microbiol.">
        <title>Genome-Based Analysis Reveals the Taxonomy and Diversity of the Family Idiomarinaceae.</title>
        <authorList>
            <person name="Liu Y."/>
            <person name="Lai Q."/>
            <person name="Shao Z."/>
        </authorList>
    </citation>
    <scope>NUCLEOTIDE SEQUENCE [LARGE SCALE GENOMIC DNA]</scope>
    <source>
        <strain evidence="9">SW15</strain>
    </source>
</reference>
<comment type="caution">
    <text evidence="8">The sequence shown here is derived from an EMBL/GenBank/DDBJ whole genome shotgun (WGS) entry which is preliminary data.</text>
</comment>
<keyword evidence="9" id="KW-1185">Reference proteome</keyword>
<evidence type="ECO:0000313" key="9">
    <source>
        <dbReference type="Proteomes" id="UP000286678"/>
    </source>
</evidence>
<sequence>MTLTDARLAADDFATDAIDIDQLAEHGYVIVPNFLPRSQCSALYDYAQQLAPQAWQQAGIGRSDNYTTNTAVRQDKIRWLSAQEPLENAYLEMMDQLRVQLNRELFMGLFDYECHLAHYPPGAFYRKHLDAFKGRSNRILTTVFYLNSEWQEADGGQLVIYGERGEVLETVLPEAGKLVVFLSDVFVHEVLAGLRDRFSITGWYRLNTSIGGLVDPTS</sequence>
<evidence type="ECO:0000256" key="3">
    <source>
        <dbReference type="ARBA" id="ARBA00022896"/>
    </source>
</evidence>
<dbReference type="GO" id="GO:0071456">
    <property type="term" value="P:cellular response to hypoxia"/>
    <property type="evidence" value="ECO:0007669"/>
    <property type="project" value="TreeGrafter"/>
</dbReference>
<dbReference type="InterPro" id="IPR005123">
    <property type="entry name" value="Oxoglu/Fe-dep_dioxygenase_dom"/>
</dbReference>